<feature type="domain" description="Large ribosomal subunit protein uL30-like ferredoxin-like fold" evidence="4">
    <location>
        <begin position="19"/>
        <end position="61"/>
    </location>
</feature>
<evidence type="ECO:0000256" key="2">
    <source>
        <dbReference type="ARBA" id="ARBA00022980"/>
    </source>
</evidence>
<dbReference type="PANTHER" id="PTHR11524:SF13">
    <property type="entry name" value="RIBOSOMAL PROTEIN UL30-LIKE"/>
    <property type="match status" value="1"/>
</dbReference>
<accession>A0A3P8VGB7</accession>
<dbReference type="PANTHER" id="PTHR11524">
    <property type="entry name" value="60S RIBOSOMAL PROTEIN L7"/>
    <property type="match status" value="1"/>
</dbReference>
<reference evidence="5" key="2">
    <citation type="submission" date="2025-09" db="UniProtKB">
        <authorList>
            <consortium name="Ensembl"/>
        </authorList>
    </citation>
    <scope>IDENTIFICATION</scope>
</reference>
<dbReference type="GO" id="GO:0000463">
    <property type="term" value="P:maturation of LSU-rRNA from tricistronic rRNA transcript (SSU-rRNA, 5.8S rRNA, LSU-rRNA)"/>
    <property type="evidence" value="ECO:0007669"/>
    <property type="project" value="TreeGrafter"/>
</dbReference>
<keyword evidence="3" id="KW-0687">Ribonucleoprotein</keyword>
<dbReference type="Gene3D" id="3.30.1390.20">
    <property type="entry name" value="Ribosomal protein L30, ferredoxin-like fold domain"/>
    <property type="match status" value="1"/>
</dbReference>
<dbReference type="InParanoid" id="A0A3P8VGB7"/>
<evidence type="ECO:0000313" key="5">
    <source>
        <dbReference type="Ensembl" id="ENSCSEP00000012296.1"/>
    </source>
</evidence>
<dbReference type="Proteomes" id="UP000265120">
    <property type="component" value="Unassembled WGS sequence"/>
</dbReference>
<comment type="similarity">
    <text evidence="1">Belongs to the universal ribosomal protein uL30 family.</text>
</comment>
<dbReference type="AlphaFoldDB" id="A0A3P8VGB7"/>
<organism evidence="5 6">
    <name type="scientific">Cynoglossus semilaevis</name>
    <name type="common">Tongue sole</name>
    <dbReference type="NCBI Taxonomy" id="244447"/>
    <lineage>
        <taxon>Eukaryota</taxon>
        <taxon>Metazoa</taxon>
        <taxon>Chordata</taxon>
        <taxon>Craniata</taxon>
        <taxon>Vertebrata</taxon>
        <taxon>Euteleostomi</taxon>
        <taxon>Actinopterygii</taxon>
        <taxon>Neopterygii</taxon>
        <taxon>Teleostei</taxon>
        <taxon>Neoteleostei</taxon>
        <taxon>Acanthomorphata</taxon>
        <taxon>Carangaria</taxon>
        <taxon>Pleuronectiformes</taxon>
        <taxon>Pleuronectoidei</taxon>
        <taxon>Cynoglossidae</taxon>
        <taxon>Cynoglossinae</taxon>
        <taxon>Cynoglossus</taxon>
    </lineage>
</organism>
<reference evidence="5" key="1">
    <citation type="submission" date="2025-08" db="UniProtKB">
        <authorList>
            <consortium name="Ensembl"/>
        </authorList>
    </citation>
    <scope>IDENTIFICATION</scope>
</reference>
<protein>
    <submittedName>
        <fullName evidence="5">Ribosomal protein L7-like 1</fullName>
    </submittedName>
</protein>
<dbReference type="Ensembl" id="ENSCSET00000012442.1">
    <property type="protein sequence ID" value="ENSCSEP00000012296.1"/>
    <property type="gene ID" value="ENSCSEG00000007935.1"/>
</dbReference>
<dbReference type="GO" id="GO:0003735">
    <property type="term" value="F:structural constituent of ribosome"/>
    <property type="evidence" value="ECO:0007669"/>
    <property type="project" value="TreeGrafter"/>
</dbReference>
<dbReference type="GO" id="GO:0003723">
    <property type="term" value="F:RNA binding"/>
    <property type="evidence" value="ECO:0007669"/>
    <property type="project" value="TreeGrafter"/>
</dbReference>
<evidence type="ECO:0000256" key="3">
    <source>
        <dbReference type="ARBA" id="ARBA00023274"/>
    </source>
</evidence>
<evidence type="ECO:0000256" key="1">
    <source>
        <dbReference type="ARBA" id="ARBA00007594"/>
    </source>
</evidence>
<dbReference type="FunFam" id="3.30.1390.20:FF:000004">
    <property type="entry name" value="60S ribosomal protein L7"/>
    <property type="match status" value="1"/>
</dbReference>
<proteinExistence type="inferred from homology"/>
<sequence>MSSDIRTLINKHQWLFPRIKGVSPKVMKVIQMLRLRKIFSGSFVRINKTSMTMMKVVEPYVAWGFPNLKSVRELILKRGQAKMGRRTVPLTDNTFIEQHMGTFLGVWYKPHK</sequence>
<dbReference type="InterPro" id="IPR039699">
    <property type="entry name" value="Ribosomal_uL30"/>
</dbReference>
<dbReference type="SUPFAM" id="SSF55129">
    <property type="entry name" value="Ribosomal protein L30p/L7e"/>
    <property type="match status" value="1"/>
</dbReference>
<dbReference type="STRING" id="244447.ENSCSEP00000012296"/>
<dbReference type="GeneTree" id="ENSGT00950000182878"/>
<keyword evidence="6" id="KW-1185">Reference proteome</keyword>
<dbReference type="GO" id="GO:0022625">
    <property type="term" value="C:cytosolic large ribosomal subunit"/>
    <property type="evidence" value="ECO:0007669"/>
    <property type="project" value="TreeGrafter"/>
</dbReference>
<dbReference type="Pfam" id="PF00327">
    <property type="entry name" value="Ribosomal_L30"/>
    <property type="match status" value="1"/>
</dbReference>
<evidence type="ECO:0000259" key="4">
    <source>
        <dbReference type="Pfam" id="PF00327"/>
    </source>
</evidence>
<evidence type="ECO:0000313" key="6">
    <source>
        <dbReference type="Proteomes" id="UP000265120"/>
    </source>
</evidence>
<name>A0A3P8VGB7_CYNSE</name>
<dbReference type="InterPro" id="IPR036919">
    <property type="entry name" value="Ribo_uL30_ferredoxin-like_sf"/>
</dbReference>
<dbReference type="InterPro" id="IPR016082">
    <property type="entry name" value="Ribosomal_uL30_ferredoxin-like"/>
</dbReference>
<dbReference type="OMA" id="VHIPRIN"/>
<keyword evidence="2" id="KW-0689">Ribosomal protein</keyword>